<dbReference type="SUPFAM" id="SSF55252">
    <property type="entry name" value="C-terminal domain of arginine repressor"/>
    <property type="match status" value="1"/>
</dbReference>
<dbReference type="EMBL" id="SNVX01000032">
    <property type="protein sequence ID" value="TDN47434.1"/>
    <property type="molecule type" value="Genomic_DNA"/>
</dbReference>
<organism evidence="2 3">
    <name type="scientific">Scandinavium goeteborgense</name>
    <dbReference type="NCBI Taxonomy" id="1851514"/>
    <lineage>
        <taxon>Bacteria</taxon>
        <taxon>Pseudomonadati</taxon>
        <taxon>Pseudomonadota</taxon>
        <taxon>Gammaproteobacteria</taxon>
        <taxon>Enterobacterales</taxon>
        <taxon>Enterobacteriaceae</taxon>
        <taxon>Scandinavium</taxon>
    </lineage>
</organism>
<reference evidence="2 3" key="1">
    <citation type="submission" date="2019-03" db="EMBL/GenBank/DDBJ databases">
        <title>Genomic analyses of the natural microbiome of Caenorhabditis elegans.</title>
        <authorList>
            <person name="Samuel B."/>
        </authorList>
    </citation>
    <scope>NUCLEOTIDE SEQUENCE [LARGE SCALE GENOMIC DNA]</scope>
    <source>
        <strain evidence="2 3">BIGb0156</strain>
    </source>
</reference>
<comment type="caution">
    <text evidence="2">The sequence shown here is derived from an EMBL/GenBank/DDBJ whole genome shotgun (WGS) entry which is preliminary data.</text>
</comment>
<feature type="domain" description="Arginine repressor C-terminal" evidence="1">
    <location>
        <begin position="1"/>
        <end position="29"/>
    </location>
</feature>
<evidence type="ECO:0000259" key="1">
    <source>
        <dbReference type="Pfam" id="PF02863"/>
    </source>
</evidence>
<protein>
    <submittedName>
        <fullName evidence="2">Arginine repressor-like DNA binding protein</fullName>
    </submittedName>
</protein>
<dbReference type="Gene3D" id="3.30.1360.40">
    <property type="match status" value="1"/>
</dbReference>
<dbReference type="GO" id="GO:0034618">
    <property type="term" value="F:arginine binding"/>
    <property type="evidence" value="ECO:0007669"/>
    <property type="project" value="InterPro"/>
</dbReference>
<proteinExistence type="predicted"/>
<dbReference type="AlphaFoldDB" id="A0A4R6DS64"/>
<dbReference type="Pfam" id="PF02863">
    <property type="entry name" value="Arg_repressor_C"/>
    <property type="match status" value="1"/>
</dbReference>
<keyword evidence="3" id="KW-1185">Reference proteome</keyword>
<name>A0A4R6DS64_SCAGO</name>
<dbReference type="InterPro" id="IPR036251">
    <property type="entry name" value="Arg_repress_C_sf"/>
</dbReference>
<evidence type="ECO:0000313" key="2">
    <source>
        <dbReference type="EMBL" id="TDN47434.1"/>
    </source>
</evidence>
<gene>
    <name evidence="2" type="ORF">EC847_1321</name>
</gene>
<dbReference type="Proteomes" id="UP000295530">
    <property type="component" value="Unassembled WGS sequence"/>
</dbReference>
<evidence type="ECO:0000313" key="3">
    <source>
        <dbReference type="Proteomes" id="UP000295530"/>
    </source>
</evidence>
<feature type="non-terminal residue" evidence="2">
    <location>
        <position position="1"/>
    </location>
</feature>
<accession>A0A4R6DS64</accession>
<sequence>IMGTIAGDDTIFITPCKGITTQVLFNNINRILDVE</sequence>
<dbReference type="GO" id="GO:0051259">
    <property type="term" value="P:protein complex oligomerization"/>
    <property type="evidence" value="ECO:0007669"/>
    <property type="project" value="InterPro"/>
</dbReference>
<dbReference type="InterPro" id="IPR020899">
    <property type="entry name" value="Arg_repress_C"/>
</dbReference>